<evidence type="ECO:0000313" key="2">
    <source>
        <dbReference type="Proteomes" id="UP000484842"/>
    </source>
</evidence>
<dbReference type="AlphaFoldDB" id="A0A7X1NUJ8"/>
<organism evidence="1 2">
    <name type="scientific">Deinococcus terrestris</name>
    <dbReference type="NCBI Taxonomy" id="2651870"/>
    <lineage>
        <taxon>Bacteria</taxon>
        <taxon>Thermotogati</taxon>
        <taxon>Deinococcota</taxon>
        <taxon>Deinococci</taxon>
        <taxon>Deinococcales</taxon>
        <taxon>Deinococcaceae</taxon>
        <taxon>Deinococcus</taxon>
    </lineage>
</organism>
<accession>A0A7X1NUJ8</accession>
<dbReference type="RefSeq" id="WP_152869259.1">
    <property type="nucleotide sequence ID" value="NZ_WBSL01000001.1"/>
</dbReference>
<dbReference type="Pfam" id="PF14022">
    <property type="entry name" value="DUF4238"/>
    <property type="match status" value="1"/>
</dbReference>
<dbReference type="InterPro" id="IPR025332">
    <property type="entry name" value="DUF4238"/>
</dbReference>
<sequence length="282" mass="33303">MDDWAKNLMGSFHHYVPKFYLRRFANSRGQITAYDLQKKRSFLANINKIAGERGLNSLIHMDFEDENQRVFIEQLFSELESKYAVHAEAVLKMIDNEINLIEESRYGLAHMMFTQIYRSPRFRNLYNEVIERSWLSYIESRHGQDSKLKNFIPEPKDYSFHIVKMMFDPKTGGADMCEELVSEFYWMVLVNKSQTPFLTSDNPVIIYSQNGVKEVVYYPLSPKICIQLLRKERYPEFLERDGMHLHSRDKRAAIDINHNLFSTAERFVFGLPPNTFIENLVT</sequence>
<gene>
    <name evidence="1" type="ORF">F8S09_04515</name>
</gene>
<proteinExistence type="predicted"/>
<protein>
    <submittedName>
        <fullName evidence="1">DUF4238 domain-containing protein</fullName>
    </submittedName>
</protein>
<keyword evidence="2" id="KW-1185">Reference proteome</keyword>
<name>A0A7X1NUJ8_9DEIO</name>
<evidence type="ECO:0000313" key="1">
    <source>
        <dbReference type="EMBL" id="MPY65960.1"/>
    </source>
</evidence>
<reference evidence="1 2" key="1">
    <citation type="submission" date="2019-10" db="EMBL/GenBank/DDBJ databases">
        <title>Deinococcus sp. isolated from soil.</title>
        <authorList>
            <person name="Li Y."/>
            <person name="Wang J."/>
        </authorList>
    </citation>
    <scope>NUCLEOTIDE SEQUENCE [LARGE SCALE GENOMIC DNA]</scope>
    <source>
        <strain evidence="1 2">SDU3-2</strain>
    </source>
</reference>
<dbReference type="Proteomes" id="UP000484842">
    <property type="component" value="Unassembled WGS sequence"/>
</dbReference>
<dbReference type="EMBL" id="WBSL01000001">
    <property type="protein sequence ID" value="MPY65960.1"/>
    <property type="molecule type" value="Genomic_DNA"/>
</dbReference>
<comment type="caution">
    <text evidence="1">The sequence shown here is derived from an EMBL/GenBank/DDBJ whole genome shotgun (WGS) entry which is preliminary data.</text>
</comment>